<feature type="region of interest" description="Disordered" evidence="1">
    <location>
        <begin position="151"/>
        <end position="172"/>
    </location>
</feature>
<dbReference type="OrthoDB" id="4896456at2759"/>
<feature type="region of interest" description="Disordered" evidence="1">
    <location>
        <begin position="181"/>
        <end position="200"/>
    </location>
</feature>
<organism evidence="2 3">
    <name type="scientific">Trichoderma longibrachiatum ATCC 18648</name>
    <dbReference type="NCBI Taxonomy" id="983965"/>
    <lineage>
        <taxon>Eukaryota</taxon>
        <taxon>Fungi</taxon>
        <taxon>Dikarya</taxon>
        <taxon>Ascomycota</taxon>
        <taxon>Pezizomycotina</taxon>
        <taxon>Sordariomycetes</taxon>
        <taxon>Hypocreomycetidae</taxon>
        <taxon>Hypocreales</taxon>
        <taxon>Hypocreaceae</taxon>
        <taxon>Trichoderma</taxon>
    </lineage>
</organism>
<reference evidence="2 3" key="1">
    <citation type="submission" date="2016-07" db="EMBL/GenBank/DDBJ databases">
        <title>Multiple horizontal gene transfer events from other fungi enriched the ability of initially mycotrophic Trichoderma (Ascomycota) to feed on dead plant biomass.</title>
        <authorList>
            <consortium name="DOE Joint Genome Institute"/>
            <person name="Aerts A."/>
            <person name="Atanasova L."/>
            <person name="Chenthamara K."/>
            <person name="Zhang J."/>
            <person name="Grujic M."/>
            <person name="Henrissat B."/>
            <person name="Kuo A."/>
            <person name="Salamov A."/>
            <person name="Lipzen A."/>
            <person name="Labutti K."/>
            <person name="Barry K."/>
            <person name="Miao Y."/>
            <person name="Rahimi M.J."/>
            <person name="Shen Q."/>
            <person name="Grigoriev I.V."/>
            <person name="Kubicek C.P."/>
            <person name="Druzhinina I.S."/>
        </authorList>
    </citation>
    <scope>NUCLEOTIDE SEQUENCE [LARGE SCALE GENOMIC DNA]</scope>
    <source>
        <strain evidence="2 3">ATCC 18648</strain>
    </source>
</reference>
<keyword evidence="3" id="KW-1185">Reference proteome</keyword>
<dbReference type="AlphaFoldDB" id="A0A2T4CBZ2"/>
<proteinExistence type="predicted"/>
<dbReference type="EMBL" id="KZ679128">
    <property type="protein sequence ID" value="PTB79065.1"/>
    <property type="molecule type" value="Genomic_DNA"/>
</dbReference>
<name>A0A2T4CBZ2_TRILO</name>
<sequence length="232" mass="26059">MTATATVTREADAEEDFSEPKMTYNWTYWYARFTVLNDYQDLPCPVETQGAHLISAPTSPKAVTSRHDPSSFYEALFERLRGLALQQSVRENVYGEELANEWPISRTPRALADEVREARKRAQDALLPLDSSSSSDSEYEPAWMRRLREAREKRRRVRAQGKTEGATRADVEADAGAQIAASTHPQPHPPQLSPPQDDAVIKSTVDAVAHQACKKRKAPLTPISPFTKRVRV</sequence>
<evidence type="ECO:0000313" key="2">
    <source>
        <dbReference type="EMBL" id="PTB79065.1"/>
    </source>
</evidence>
<dbReference type="Proteomes" id="UP000240760">
    <property type="component" value="Unassembled WGS sequence"/>
</dbReference>
<protein>
    <submittedName>
        <fullName evidence="2">Uncharacterized protein</fullName>
    </submittedName>
</protein>
<feature type="region of interest" description="Disordered" evidence="1">
    <location>
        <begin position="213"/>
        <end position="232"/>
    </location>
</feature>
<evidence type="ECO:0000313" key="3">
    <source>
        <dbReference type="Proteomes" id="UP000240760"/>
    </source>
</evidence>
<accession>A0A2T4CBZ2</accession>
<evidence type="ECO:0000256" key="1">
    <source>
        <dbReference type="SAM" id="MobiDB-lite"/>
    </source>
</evidence>
<gene>
    <name evidence="2" type="ORF">M440DRAFT_1327195</name>
</gene>